<dbReference type="InterPro" id="IPR042177">
    <property type="entry name" value="Cell/Rod_1"/>
</dbReference>
<dbReference type="Pfam" id="PF04085">
    <property type="entry name" value="MreC"/>
    <property type="match status" value="1"/>
</dbReference>
<sequence length="277" mass="30967">MRNLLIFITKYNAFFLFLIFEIISLVIYIKYNSFQKATFINSTNKVTGEFYDRADELKGYLSLREVNDQLAKENADLRNQLRASKFLDSVAKHVVNDTIYKQQYEYIDAKVINNSVNKRNNYLTITKGSKDGVVKGMGVITGTGVVGKVVLVGEHIAIVQSLLHKDSRFSAMLATNKEIGYLEWGDDLDPHKGLLVDVSNTAQPKIGEMVVTSQLSLFPAGIPIGKVSKLNAKGAGFFLNMEVALAVDFSKLEYVYVINNKFATEQAGLEAQEKKDE</sequence>
<dbReference type="Gene3D" id="2.40.10.340">
    <property type="entry name" value="Rod shape-determining protein MreC, domain 1"/>
    <property type="match status" value="1"/>
</dbReference>
<keyword evidence="5" id="KW-0472">Membrane</keyword>
<evidence type="ECO:0000256" key="3">
    <source>
        <dbReference type="ARBA" id="ARBA00022960"/>
    </source>
</evidence>
<evidence type="ECO:0000259" key="6">
    <source>
        <dbReference type="Pfam" id="PF04085"/>
    </source>
</evidence>
<accession>A0A444MIM6</accession>
<dbReference type="InterPro" id="IPR007221">
    <property type="entry name" value="MreC"/>
</dbReference>
<keyword evidence="5" id="KW-1133">Transmembrane helix</keyword>
<evidence type="ECO:0000256" key="4">
    <source>
        <dbReference type="ARBA" id="ARBA00032089"/>
    </source>
</evidence>
<proteinExistence type="inferred from homology"/>
<evidence type="ECO:0000256" key="5">
    <source>
        <dbReference type="SAM" id="Phobius"/>
    </source>
</evidence>
<evidence type="ECO:0000256" key="2">
    <source>
        <dbReference type="ARBA" id="ARBA00013855"/>
    </source>
</evidence>
<feature type="domain" description="Rod shape-determining protein MreC beta-barrel core" evidence="6">
    <location>
        <begin position="111"/>
        <end position="258"/>
    </location>
</feature>
<dbReference type="PANTHER" id="PTHR34138:SF1">
    <property type="entry name" value="CELL SHAPE-DETERMINING PROTEIN MREC"/>
    <property type="match status" value="1"/>
</dbReference>
<evidence type="ECO:0000313" key="7">
    <source>
        <dbReference type="EMBL" id="RWY47971.1"/>
    </source>
</evidence>
<dbReference type="AlphaFoldDB" id="A0A444MIM6"/>
<dbReference type="InterPro" id="IPR042175">
    <property type="entry name" value="Cell/Rod_MreC_2"/>
</dbReference>
<organism evidence="7 8">
    <name type="scientific">Mucilaginibacter gilvus</name>
    <dbReference type="NCBI Taxonomy" id="2305909"/>
    <lineage>
        <taxon>Bacteria</taxon>
        <taxon>Pseudomonadati</taxon>
        <taxon>Bacteroidota</taxon>
        <taxon>Sphingobacteriia</taxon>
        <taxon>Sphingobacteriales</taxon>
        <taxon>Sphingobacteriaceae</taxon>
        <taxon>Mucilaginibacter</taxon>
    </lineage>
</organism>
<dbReference type="EMBL" id="SBIW01000012">
    <property type="protein sequence ID" value="RWY47971.1"/>
    <property type="molecule type" value="Genomic_DNA"/>
</dbReference>
<keyword evidence="5" id="KW-0812">Transmembrane</keyword>
<dbReference type="InterPro" id="IPR055342">
    <property type="entry name" value="MreC_beta-barrel_core"/>
</dbReference>
<keyword evidence="8" id="KW-1185">Reference proteome</keyword>
<dbReference type="Proteomes" id="UP000286701">
    <property type="component" value="Unassembled WGS sequence"/>
</dbReference>
<gene>
    <name evidence="7" type="primary">mreC</name>
    <name evidence="7" type="ORF">EPL05_20485</name>
</gene>
<comment type="caution">
    <text evidence="7">The sequence shown here is derived from an EMBL/GenBank/DDBJ whole genome shotgun (WGS) entry which is preliminary data.</text>
</comment>
<dbReference type="OrthoDB" id="9811827at2"/>
<evidence type="ECO:0000313" key="8">
    <source>
        <dbReference type="Proteomes" id="UP000286701"/>
    </source>
</evidence>
<feature type="transmembrane region" description="Helical" evidence="5">
    <location>
        <begin position="12"/>
        <end position="31"/>
    </location>
</feature>
<name>A0A444MIM6_9SPHI</name>
<evidence type="ECO:0000256" key="1">
    <source>
        <dbReference type="ARBA" id="ARBA00009369"/>
    </source>
</evidence>
<keyword evidence="3" id="KW-0133">Cell shape</keyword>
<protein>
    <recommendedName>
        <fullName evidence="2">Cell shape-determining protein MreC</fullName>
    </recommendedName>
    <alternativeName>
        <fullName evidence="4">Cell shape protein MreC</fullName>
    </alternativeName>
</protein>
<dbReference type="Gene3D" id="2.40.10.350">
    <property type="entry name" value="Rod shape-determining protein MreC, domain 2"/>
    <property type="match status" value="1"/>
</dbReference>
<comment type="similarity">
    <text evidence="1">Belongs to the MreC family.</text>
</comment>
<dbReference type="RefSeq" id="WP_128535865.1">
    <property type="nucleotide sequence ID" value="NZ_SBIW01000012.1"/>
</dbReference>
<dbReference type="GO" id="GO:0008360">
    <property type="term" value="P:regulation of cell shape"/>
    <property type="evidence" value="ECO:0007669"/>
    <property type="project" value="UniProtKB-KW"/>
</dbReference>
<reference evidence="7 8" key="1">
    <citation type="submission" date="2019-01" db="EMBL/GenBank/DDBJ databases">
        <title>Mucilaginibacter antarcticum sp. nov., isolated from antarctic soil.</title>
        <authorList>
            <person name="Yan Y.-Q."/>
            <person name="Du Z.-J."/>
        </authorList>
    </citation>
    <scope>NUCLEOTIDE SEQUENCE [LARGE SCALE GENOMIC DNA]</scope>
    <source>
        <strain evidence="7 8">F01003</strain>
    </source>
</reference>
<dbReference type="GO" id="GO:0005886">
    <property type="term" value="C:plasma membrane"/>
    <property type="evidence" value="ECO:0007669"/>
    <property type="project" value="TreeGrafter"/>
</dbReference>
<dbReference type="NCBIfam" id="NF010532">
    <property type="entry name" value="PRK13922.9-3"/>
    <property type="match status" value="1"/>
</dbReference>
<dbReference type="PANTHER" id="PTHR34138">
    <property type="entry name" value="CELL SHAPE-DETERMINING PROTEIN MREC"/>
    <property type="match status" value="1"/>
</dbReference>